<feature type="compositionally biased region" description="Basic residues" evidence="1">
    <location>
        <begin position="17"/>
        <end position="26"/>
    </location>
</feature>
<evidence type="ECO:0000313" key="3">
    <source>
        <dbReference type="Proteomes" id="UP000290289"/>
    </source>
</evidence>
<proteinExistence type="predicted"/>
<dbReference type="AlphaFoldDB" id="A0A498JNE1"/>
<reference evidence="2 3" key="1">
    <citation type="submission" date="2018-10" db="EMBL/GenBank/DDBJ databases">
        <title>A high-quality apple genome assembly.</title>
        <authorList>
            <person name="Hu J."/>
        </authorList>
    </citation>
    <scope>NUCLEOTIDE SEQUENCE [LARGE SCALE GENOMIC DNA]</scope>
    <source>
        <strain evidence="3">cv. HFTH1</strain>
        <tissue evidence="2">Young leaf</tissue>
    </source>
</reference>
<evidence type="ECO:0000256" key="1">
    <source>
        <dbReference type="SAM" id="MobiDB-lite"/>
    </source>
</evidence>
<dbReference type="GO" id="GO:0010112">
    <property type="term" value="P:regulation of systemic acquired resistance"/>
    <property type="evidence" value="ECO:0007669"/>
    <property type="project" value="InterPro"/>
</dbReference>
<protein>
    <submittedName>
        <fullName evidence="2">Uncharacterized protein</fullName>
    </submittedName>
</protein>
<dbReference type="Proteomes" id="UP000290289">
    <property type="component" value="Chromosome 6"/>
</dbReference>
<dbReference type="EMBL" id="RDQH01000332">
    <property type="protein sequence ID" value="RXH96546.1"/>
    <property type="molecule type" value="Genomic_DNA"/>
</dbReference>
<keyword evidence="3" id="KW-1185">Reference proteome</keyword>
<dbReference type="InterPro" id="IPR034577">
    <property type="entry name" value="NIMIN-2"/>
</dbReference>
<dbReference type="PANTHER" id="PTHR35735:SF5">
    <property type="entry name" value="PROTEIN NIM1-INTERACTING 2"/>
    <property type="match status" value="1"/>
</dbReference>
<evidence type="ECO:0000313" key="2">
    <source>
        <dbReference type="EMBL" id="RXH96546.1"/>
    </source>
</evidence>
<feature type="region of interest" description="Disordered" evidence="1">
    <location>
        <begin position="1"/>
        <end position="39"/>
    </location>
</feature>
<gene>
    <name evidence="2" type="ORF">DVH24_009050</name>
</gene>
<accession>A0A498JNE1</accession>
<organism evidence="2 3">
    <name type="scientific">Malus domestica</name>
    <name type="common">Apple</name>
    <name type="synonym">Pyrus malus</name>
    <dbReference type="NCBI Taxonomy" id="3750"/>
    <lineage>
        <taxon>Eukaryota</taxon>
        <taxon>Viridiplantae</taxon>
        <taxon>Streptophyta</taxon>
        <taxon>Embryophyta</taxon>
        <taxon>Tracheophyta</taxon>
        <taxon>Spermatophyta</taxon>
        <taxon>Magnoliopsida</taxon>
        <taxon>eudicotyledons</taxon>
        <taxon>Gunneridae</taxon>
        <taxon>Pentapetalae</taxon>
        <taxon>rosids</taxon>
        <taxon>fabids</taxon>
        <taxon>Rosales</taxon>
        <taxon>Rosaceae</taxon>
        <taxon>Amygdaloideae</taxon>
        <taxon>Maleae</taxon>
        <taxon>Malus</taxon>
    </lineage>
</organism>
<comment type="caution">
    <text evidence="2">The sequence shown here is derived from an EMBL/GenBank/DDBJ whole genome shotgun (WGS) entry which is preliminary data.</text>
</comment>
<feature type="compositionally biased region" description="Basic and acidic residues" evidence="1">
    <location>
        <begin position="1"/>
        <end position="16"/>
    </location>
</feature>
<dbReference type="PANTHER" id="PTHR35735">
    <property type="entry name" value="PROTEIN NIM1-INTERACTING 2"/>
    <property type="match status" value="1"/>
</dbReference>
<sequence>MERRKRVEKDDEIDKCHGRRAKKVHQKQQQQREEEKGVVGDVAAEDKEVEEFFAIVRRMQTAIKYFEKAGGVSVKGHNGNYRAALEATEQVVVEASAADHVLVVEDNEVININEADEEETNGVLDLNEAPN</sequence>
<name>A0A498JNE1_MALDO</name>